<feature type="region of interest" description="Disordered" evidence="1">
    <location>
        <begin position="1"/>
        <end position="90"/>
    </location>
</feature>
<dbReference type="AlphaFoldDB" id="A0A830F4E5"/>
<proteinExistence type="predicted"/>
<dbReference type="OrthoDB" id="189691at2157"/>
<comment type="caution">
    <text evidence="2">The sequence shown here is derived from an EMBL/GenBank/DDBJ whole genome shotgun (WGS) entry which is preliminary data.</text>
</comment>
<evidence type="ECO:0000256" key="1">
    <source>
        <dbReference type="SAM" id="MobiDB-lite"/>
    </source>
</evidence>
<accession>A0A830F4E5</accession>
<feature type="compositionally biased region" description="Basic and acidic residues" evidence="1">
    <location>
        <begin position="1"/>
        <end position="13"/>
    </location>
</feature>
<reference evidence="2" key="1">
    <citation type="journal article" date="2014" name="Int. J. Syst. Evol. Microbiol.">
        <title>Complete genome sequence of Corynebacterium casei LMG S-19264T (=DSM 44701T), isolated from a smear-ripened cheese.</title>
        <authorList>
            <consortium name="US DOE Joint Genome Institute (JGI-PGF)"/>
            <person name="Walter F."/>
            <person name="Albersmeier A."/>
            <person name="Kalinowski J."/>
            <person name="Ruckert C."/>
        </authorList>
    </citation>
    <scope>NUCLEOTIDE SEQUENCE</scope>
    <source>
        <strain evidence="2">JCM 19018</strain>
    </source>
</reference>
<dbReference type="Proteomes" id="UP000614221">
    <property type="component" value="Unassembled WGS sequence"/>
</dbReference>
<feature type="compositionally biased region" description="Polar residues" evidence="1">
    <location>
        <begin position="15"/>
        <end position="34"/>
    </location>
</feature>
<evidence type="ECO:0000313" key="2">
    <source>
        <dbReference type="EMBL" id="GGK74337.1"/>
    </source>
</evidence>
<reference evidence="2" key="2">
    <citation type="submission" date="2020-09" db="EMBL/GenBank/DDBJ databases">
        <authorList>
            <person name="Sun Q."/>
            <person name="Ohkuma M."/>
        </authorList>
    </citation>
    <scope>NUCLEOTIDE SEQUENCE</scope>
    <source>
        <strain evidence="2">JCM 19018</strain>
    </source>
</reference>
<sequence length="243" mass="26169">MNNDEHRPHKDEANDSTADSLQSRDSPESTTPQKTDSRDNASHTQRTQLGTGSSTRTDATESDNTVRACPECDTTAVEARSTDKLRGRPADEHYACRHCGATFDEPIQRDRQATPGDPGYLAGKLAKADPDDVSADHVGEPMTDGGAVMNDASAADLVADVLNGSDAALTTDEHRKLSMVEEHLLTGEESTERITDTRIEAAAKLRTLADNLERAARHSVADDVEVSLHVSVEETVCGSWGED</sequence>
<feature type="compositionally biased region" description="Basic and acidic residues" evidence="1">
    <location>
        <begin position="80"/>
        <end position="90"/>
    </location>
</feature>
<dbReference type="EMBL" id="BMPD01000005">
    <property type="protein sequence ID" value="GGK74337.1"/>
    <property type="molecule type" value="Genomic_DNA"/>
</dbReference>
<gene>
    <name evidence="2" type="ORF">GCM10009067_28150</name>
</gene>
<evidence type="ECO:0000313" key="3">
    <source>
        <dbReference type="Proteomes" id="UP000614221"/>
    </source>
</evidence>
<name>A0A830F4E5_9EURY</name>
<feature type="compositionally biased region" description="Polar residues" evidence="1">
    <location>
        <begin position="42"/>
        <end position="65"/>
    </location>
</feature>
<protein>
    <submittedName>
        <fullName evidence="2">Uncharacterized protein</fullName>
    </submittedName>
</protein>
<dbReference type="RefSeq" id="WP_188978918.1">
    <property type="nucleotide sequence ID" value="NZ_BMPD01000005.1"/>
</dbReference>
<organism evidence="2 3">
    <name type="scientific">Haloarcula sebkhae</name>
    <dbReference type="NCBI Taxonomy" id="932660"/>
    <lineage>
        <taxon>Archaea</taxon>
        <taxon>Methanobacteriati</taxon>
        <taxon>Methanobacteriota</taxon>
        <taxon>Stenosarchaea group</taxon>
        <taxon>Halobacteria</taxon>
        <taxon>Halobacteriales</taxon>
        <taxon>Haloarculaceae</taxon>
        <taxon>Haloarcula</taxon>
    </lineage>
</organism>